<dbReference type="FunFam" id="1.25.40.20:FF:000038">
    <property type="entry name" value="Arf-GAP with GTPase, ANK repeat and PH domain-containing protein 3"/>
    <property type="match status" value="1"/>
</dbReference>
<comment type="subunit">
    <text evidence="11">Interacts with PML. Interacts with expanded polyglutamine proteins.</text>
</comment>
<keyword evidence="9" id="KW-0342">GTP-binding</keyword>
<evidence type="ECO:0000256" key="3">
    <source>
        <dbReference type="ARBA" id="ARBA00022723"/>
    </source>
</evidence>
<evidence type="ECO:0000256" key="2">
    <source>
        <dbReference type="ARBA" id="ARBA00022468"/>
    </source>
</evidence>
<dbReference type="SUPFAM" id="SSF48403">
    <property type="entry name" value="Ankyrin repeat"/>
    <property type="match status" value="1"/>
</dbReference>
<dbReference type="SMART" id="SM00173">
    <property type="entry name" value="RAS"/>
    <property type="match status" value="1"/>
</dbReference>
<evidence type="ECO:0000313" key="22">
    <source>
        <dbReference type="RefSeq" id="XP_032807191.1"/>
    </source>
</evidence>
<dbReference type="FunFam" id="3.40.50.300:FF:000178">
    <property type="entry name" value="Arf-GAP with GTPase, ANK repeat and PH domain-containing protein 1"/>
    <property type="match status" value="1"/>
</dbReference>
<dbReference type="SUPFAM" id="SSF52540">
    <property type="entry name" value="P-loop containing nucleoside triphosphate hydrolases"/>
    <property type="match status" value="1"/>
</dbReference>
<evidence type="ECO:0000256" key="9">
    <source>
        <dbReference type="ARBA" id="ARBA00023134"/>
    </source>
</evidence>
<dbReference type="SMART" id="SM00233">
    <property type="entry name" value="PH"/>
    <property type="match status" value="1"/>
</dbReference>
<evidence type="ECO:0000259" key="19">
    <source>
        <dbReference type="PROSITE" id="PS50003"/>
    </source>
</evidence>
<evidence type="ECO:0000313" key="21">
    <source>
        <dbReference type="Proteomes" id="UP001318040"/>
    </source>
</evidence>
<dbReference type="Gene3D" id="1.10.220.150">
    <property type="entry name" value="Arf GTPase activating protein"/>
    <property type="match status" value="1"/>
</dbReference>
<proteinExistence type="inferred from homology"/>
<evidence type="ECO:0000256" key="6">
    <source>
        <dbReference type="ARBA" id="ARBA00022771"/>
    </source>
</evidence>
<dbReference type="Gene3D" id="3.40.50.300">
    <property type="entry name" value="P-loop containing nucleotide triphosphate hydrolases"/>
    <property type="match status" value="1"/>
</dbReference>
<dbReference type="PROSITE" id="PS50115">
    <property type="entry name" value="ARFGAP"/>
    <property type="match status" value="1"/>
</dbReference>
<evidence type="ECO:0000256" key="4">
    <source>
        <dbReference type="ARBA" id="ARBA00022737"/>
    </source>
</evidence>
<keyword evidence="8 16" id="KW-0040">ANK repeat</keyword>
<evidence type="ECO:0000256" key="14">
    <source>
        <dbReference type="ARBA" id="ARBA00080364"/>
    </source>
</evidence>
<feature type="domain" description="PH" evidence="19">
    <location>
        <begin position="1156"/>
        <end position="1400"/>
    </location>
</feature>
<comment type="function">
    <text evidence="10">GTPase-activating protein for the ADP ribosylation factor family. GTPase which may be involved in the degradation of expanded polyglutamine proteins through the ubiquitin-proteasome pathway.</text>
</comment>
<dbReference type="KEGG" id="pmrn:116940920"/>
<dbReference type="InterPro" id="IPR038508">
    <property type="entry name" value="ArfGAP_dom_sf"/>
</dbReference>
<dbReference type="RefSeq" id="XP_032807191.1">
    <property type="nucleotide sequence ID" value="XM_032951300.1"/>
</dbReference>
<feature type="compositionally biased region" description="Polar residues" evidence="18">
    <location>
        <begin position="1240"/>
        <end position="1251"/>
    </location>
</feature>
<dbReference type="GO" id="GO:0008270">
    <property type="term" value="F:zinc ion binding"/>
    <property type="evidence" value="ECO:0007669"/>
    <property type="project" value="UniProtKB-KW"/>
</dbReference>
<keyword evidence="2" id="KW-0343">GTPase activation</keyword>
<name>A0AAJ7SWZ8_PETMA</name>
<feature type="region of interest" description="Disordered" evidence="18">
    <location>
        <begin position="545"/>
        <end position="577"/>
    </location>
</feature>
<feature type="compositionally biased region" description="Basic and acidic residues" evidence="18">
    <location>
        <begin position="692"/>
        <end position="710"/>
    </location>
</feature>
<dbReference type="Pfam" id="PF00071">
    <property type="entry name" value="Ras"/>
    <property type="match status" value="1"/>
</dbReference>
<keyword evidence="3" id="KW-0479">Metal-binding</keyword>
<dbReference type="GO" id="GO:0003924">
    <property type="term" value="F:GTPase activity"/>
    <property type="evidence" value="ECO:0007669"/>
    <property type="project" value="InterPro"/>
</dbReference>
<dbReference type="FunFam" id="2.30.29.30:FF:000077">
    <property type="entry name" value="Arf-GAP with GTPase, ANK repeat and PH domain-containing protein 1"/>
    <property type="match status" value="1"/>
</dbReference>
<dbReference type="PANTHER" id="PTHR45819">
    <property type="entry name" value="CENTAURIN-GAMMA-1A"/>
    <property type="match status" value="1"/>
</dbReference>
<protein>
    <recommendedName>
        <fullName evidence="12">Arf-GAP with GTPase, ANK repeat and PH domain-containing protein 3</fullName>
    </recommendedName>
    <alternativeName>
        <fullName evidence="13">CRAM-associated GTPase</fullName>
    </alternativeName>
    <alternativeName>
        <fullName evidence="14">Centaurin-gamma-3</fullName>
    </alternativeName>
    <alternativeName>
        <fullName evidence="15">MR1-interacting protein</fullName>
    </alternativeName>
</protein>
<feature type="compositionally biased region" description="Basic residues" evidence="18">
    <location>
        <begin position="1336"/>
        <end position="1346"/>
    </location>
</feature>
<feature type="compositionally biased region" description="Basic and acidic residues" evidence="18">
    <location>
        <begin position="1132"/>
        <end position="1147"/>
    </location>
</feature>
<dbReference type="InterPro" id="IPR051282">
    <property type="entry name" value="Arf-GAP_GTPase_ANK_PH"/>
</dbReference>
<evidence type="ECO:0000259" key="20">
    <source>
        <dbReference type="PROSITE" id="PS50115"/>
    </source>
</evidence>
<dbReference type="PROSITE" id="PS51421">
    <property type="entry name" value="RAS"/>
    <property type="match status" value="1"/>
</dbReference>
<evidence type="ECO:0000256" key="13">
    <source>
        <dbReference type="ARBA" id="ARBA00078940"/>
    </source>
</evidence>
<dbReference type="SMART" id="SM00175">
    <property type="entry name" value="RAB"/>
    <property type="match status" value="1"/>
</dbReference>
<dbReference type="PROSITE" id="PS50297">
    <property type="entry name" value="ANK_REP_REGION"/>
    <property type="match status" value="1"/>
</dbReference>
<dbReference type="GO" id="GO:0005096">
    <property type="term" value="F:GTPase activator activity"/>
    <property type="evidence" value="ECO:0007669"/>
    <property type="project" value="UniProtKB-KW"/>
</dbReference>
<dbReference type="CDD" id="cd01250">
    <property type="entry name" value="PH_AGAP"/>
    <property type="match status" value="1"/>
</dbReference>
<evidence type="ECO:0000256" key="11">
    <source>
        <dbReference type="ARBA" id="ARBA00063337"/>
    </source>
</evidence>
<dbReference type="PROSITE" id="PS51419">
    <property type="entry name" value="RAB"/>
    <property type="match status" value="1"/>
</dbReference>
<dbReference type="PANTHER" id="PTHR45819:SF5">
    <property type="entry name" value="CENTAURIN-GAMMA-1A"/>
    <property type="match status" value="1"/>
</dbReference>
<dbReference type="Proteomes" id="UP001318040">
    <property type="component" value="Chromosome 10"/>
</dbReference>
<dbReference type="Gene3D" id="2.30.29.30">
    <property type="entry name" value="Pleckstrin-homology domain (PH domain)/Phosphotyrosine-binding domain (PTB)"/>
    <property type="match status" value="2"/>
</dbReference>
<dbReference type="SUPFAM" id="SSF57863">
    <property type="entry name" value="ArfGap/RecO-like zinc finger"/>
    <property type="match status" value="1"/>
</dbReference>
<evidence type="ECO:0000256" key="16">
    <source>
        <dbReference type="PROSITE-ProRule" id="PRU00023"/>
    </source>
</evidence>
<evidence type="ECO:0000256" key="7">
    <source>
        <dbReference type="ARBA" id="ARBA00022833"/>
    </source>
</evidence>
<comment type="similarity">
    <text evidence="1">Belongs to the centaurin gamma-like family.</text>
</comment>
<evidence type="ECO:0000256" key="10">
    <source>
        <dbReference type="ARBA" id="ARBA00054555"/>
    </source>
</evidence>
<keyword evidence="7" id="KW-0862">Zinc</keyword>
<keyword evidence="4" id="KW-0677">Repeat</keyword>
<feature type="domain" description="Arf-GAP" evidence="20">
    <location>
        <begin position="1421"/>
        <end position="1541"/>
    </location>
</feature>
<feature type="region of interest" description="Disordered" evidence="18">
    <location>
        <begin position="1322"/>
        <end position="1361"/>
    </location>
</feature>
<feature type="region of interest" description="Disordered" evidence="18">
    <location>
        <begin position="742"/>
        <end position="763"/>
    </location>
</feature>
<dbReference type="InterPro" id="IPR001849">
    <property type="entry name" value="PH_domain"/>
</dbReference>
<dbReference type="FunFam" id="1.10.220.150:FF:000001">
    <property type="entry name" value="Arf-GAP with GTPase, ANK repeat and PH domain-containing protein 1"/>
    <property type="match status" value="1"/>
</dbReference>
<dbReference type="SUPFAM" id="SSF50729">
    <property type="entry name" value="PH domain-like"/>
    <property type="match status" value="1"/>
</dbReference>
<organism evidence="21 22">
    <name type="scientific">Petromyzon marinus</name>
    <name type="common">Sea lamprey</name>
    <dbReference type="NCBI Taxonomy" id="7757"/>
    <lineage>
        <taxon>Eukaryota</taxon>
        <taxon>Metazoa</taxon>
        <taxon>Chordata</taxon>
        <taxon>Craniata</taxon>
        <taxon>Vertebrata</taxon>
        <taxon>Cyclostomata</taxon>
        <taxon>Hyperoartia</taxon>
        <taxon>Petromyzontiformes</taxon>
        <taxon>Petromyzontidae</taxon>
        <taxon>Petromyzon</taxon>
    </lineage>
</organism>
<dbReference type="InterPro" id="IPR027417">
    <property type="entry name" value="P-loop_NTPase"/>
</dbReference>
<reference evidence="22" key="1">
    <citation type="submission" date="2025-08" db="UniProtKB">
        <authorList>
            <consortium name="RefSeq"/>
        </authorList>
    </citation>
    <scope>IDENTIFICATION</scope>
    <source>
        <tissue evidence="22">Sperm</tissue>
    </source>
</reference>
<dbReference type="InterPro" id="IPR002110">
    <property type="entry name" value="Ankyrin_rpt"/>
</dbReference>
<evidence type="ECO:0000256" key="15">
    <source>
        <dbReference type="ARBA" id="ARBA00081856"/>
    </source>
</evidence>
<dbReference type="CDD" id="cd04103">
    <property type="entry name" value="Centaurin_gamma"/>
    <property type="match status" value="1"/>
</dbReference>
<dbReference type="Pfam" id="PF12796">
    <property type="entry name" value="Ank_2"/>
    <property type="match status" value="1"/>
</dbReference>
<dbReference type="InterPro" id="IPR001164">
    <property type="entry name" value="ArfGAP_dom"/>
</dbReference>
<keyword evidence="5" id="KW-0547">Nucleotide-binding</keyword>
<feature type="repeat" description="ANK" evidence="16">
    <location>
        <begin position="1580"/>
        <end position="1612"/>
    </location>
</feature>
<evidence type="ECO:0000256" key="12">
    <source>
        <dbReference type="ARBA" id="ARBA00069132"/>
    </source>
</evidence>
<dbReference type="SMART" id="SM00105">
    <property type="entry name" value="ArfGap"/>
    <property type="match status" value="1"/>
</dbReference>
<dbReference type="PRINTS" id="PR00405">
    <property type="entry name" value="REVINTRACTNG"/>
</dbReference>
<evidence type="ECO:0000256" key="5">
    <source>
        <dbReference type="ARBA" id="ARBA00022741"/>
    </source>
</evidence>
<dbReference type="FunFam" id="2.30.29.30:FF:000109">
    <property type="entry name" value="Arf-GAP with GTPase, ANK repeat and PH domain-containing protein 1"/>
    <property type="match status" value="1"/>
</dbReference>
<gene>
    <name evidence="22" type="primary">LOC116940920</name>
</gene>
<dbReference type="PROSITE" id="PS50088">
    <property type="entry name" value="ANK_REPEAT"/>
    <property type="match status" value="1"/>
</dbReference>
<accession>A0AAJ7SWZ8</accession>
<evidence type="ECO:0000256" key="8">
    <source>
        <dbReference type="ARBA" id="ARBA00023043"/>
    </source>
</evidence>
<feature type="region of interest" description="Disordered" evidence="18">
    <location>
        <begin position="1071"/>
        <end position="1153"/>
    </location>
</feature>
<dbReference type="InterPro" id="IPR037278">
    <property type="entry name" value="ARFGAP/RecO"/>
</dbReference>
<evidence type="ECO:0000256" key="18">
    <source>
        <dbReference type="SAM" id="MobiDB-lite"/>
    </source>
</evidence>
<keyword evidence="21" id="KW-1185">Reference proteome</keyword>
<dbReference type="CDD" id="cd08836">
    <property type="entry name" value="ArfGap_AGAP"/>
    <property type="match status" value="1"/>
</dbReference>
<feature type="region of interest" description="Disordered" evidence="18">
    <location>
        <begin position="278"/>
        <end position="347"/>
    </location>
</feature>
<dbReference type="InterPro" id="IPR001806">
    <property type="entry name" value="Small_GTPase"/>
</dbReference>
<dbReference type="InterPro" id="IPR036770">
    <property type="entry name" value="Ankyrin_rpt-contain_sf"/>
</dbReference>
<dbReference type="InterPro" id="IPR011993">
    <property type="entry name" value="PH-like_dom_sf"/>
</dbReference>
<feature type="region of interest" description="Disordered" evidence="18">
    <location>
        <begin position="1502"/>
        <end position="1521"/>
    </location>
</feature>
<feature type="region of interest" description="Disordered" evidence="18">
    <location>
        <begin position="683"/>
        <end position="710"/>
    </location>
</feature>
<dbReference type="Pfam" id="PF01412">
    <property type="entry name" value="ArfGap"/>
    <property type="match status" value="1"/>
</dbReference>
<dbReference type="Gene3D" id="1.25.40.20">
    <property type="entry name" value="Ankyrin repeat-containing domain"/>
    <property type="match status" value="1"/>
</dbReference>
<feature type="region of interest" description="Disordered" evidence="18">
    <location>
        <begin position="1216"/>
        <end position="1252"/>
    </location>
</feature>
<evidence type="ECO:0000256" key="17">
    <source>
        <dbReference type="PROSITE-ProRule" id="PRU00288"/>
    </source>
</evidence>
<dbReference type="PROSITE" id="PS50003">
    <property type="entry name" value="PH_DOMAIN"/>
    <property type="match status" value="1"/>
</dbReference>
<feature type="compositionally biased region" description="Low complexity" evidence="18">
    <location>
        <begin position="1088"/>
        <end position="1098"/>
    </location>
</feature>
<dbReference type="GO" id="GO:0005525">
    <property type="term" value="F:GTP binding"/>
    <property type="evidence" value="ECO:0007669"/>
    <property type="project" value="UniProtKB-KW"/>
</dbReference>
<dbReference type="SMART" id="SM00248">
    <property type="entry name" value="ANK"/>
    <property type="match status" value="2"/>
</dbReference>
<sequence>MDVQGPDRAAVLNCGGSRALRPQPASHKRKTVFCIRLTLVKRECLHESTREGDIFAGAAAVAAAAAEAVDGVEIGETKVERCDGVGRYPVATVAERARAERAIKPDGGGECKQLSNGVCVGTLTEENDLDDKVTRVCAYSNGTAGKCRTANGEEGECGMSRSYGHSGDKSTKTLGKLPNQNIHTADESDRHEVTSAWKVPPSGVFPAECFTTNGESLAPTPRQQIVNCHGFHSFNRQKGAAVDGRDCVLNIPQICIDTGHAPRPDEIGEATLRKERPCRVFANSTSDRSPRAAGGGRRADDAGLESGSAEVDSASEPDESSDALPEGNAGTLLQTPRPGRDNNGDDVAADGVRVVLHRAGCETGAQAEVCARVVKGSEQPLLRHSAESNGADAADREMSSAFARSKGEGRECEATNVGVTNIIKGDVEMSDLIVDAWAPVLFLNGEKVEALDRGDVFNSQSQPPCPRTDEVCLPCTRDSESLLELNGHGIGHAAVNHSRLLIDPTTNRMPPTDCDCVLETLDGFIPLQPKTQFDGELSKSPFDSPHGAITEDKHAHVKRRTRSAFAPRNSPDDGVSVKCARDLPARSALPGRQRRPASMVFFSPFGRGSRQVIGERSSPGGTEREACGKCHACVTSQHENGRIKFLAATSKPCVNKPRKSFSFRLLGSREAKNRLHADILSKADGESSSAEKTAEGGDERCERTGLSSERLRDKRKTVDVGEVMSKADGLLLLLLHHNQHHRGHSAKVRATPKSASADLDGKDLAGRRNASAASAGISEDQHKFRRFFSGFLGLRDSGSHLWFAGAGGADGDAERVPEKPNADPDGRVYAAARHAESLGGASVDGTGDFSTTSEDSFVNSQEWTLSRAVPELKVGIVGNLASGKSALVHRYLTGAYMQEESPEGGRFKKEIVVDGQSYLLLIRDEGGPPEPQFASWVDATIFVFSLEDEISFQTVYNYYSRLANVRNIADLPLLLVGTQDAISATNPRVIDDTRARKLSNDLKRCTYYETCSTYGLNVERVFQDVAQKIVASRKKQQVSIGQCKSLPNSPSHTCVSSAAMPPVHVNQVTITSNSTVGGGGGGGASDCSSSMPSTPSTSQKELRLETVPSSSGTPTPVRKQSKRRSNLFTSRKGSDTEKEKKSGEGKSDNIGSGRAIPIKQGVLLKRSGKSLNKEWKKKYVTLCDNGILTYHPSLHDYMQNVHGKEIDLLRTTVKVPGKRPPRAYAGAPGSSPKENGLTKDPSNTQLSTSASMGVGGVQAERSTSGINLVSFVARPEGLHQRSFSVSGAEQWGEAGGPAGGGAALANADGTCDSLGPGLAPCATTSPKLEPPASPHANRKKHRRKKSAANPRPDGTANSAEDAEESFEFLIVSLTGQSWHLEASSAEEREAWVQAIESQIFASLQSCHSAGSKTRTGSQSDAVTIQSIRNVRGNSVCVDCDAPNPDWASLNLGALMCIECSGIHRNLGTHLSRVRSLDLDDWPLELAAVMLAIGNATANGVWEADTRGRGRPQPDSPREEKERWIRTKYESRAFLGAAPACEVPLGQQLLRAVVEDDLRTAVLLLAHGSRDDVNDTYGDGDGRSALHLACAMANVVLAQLLIWYGVDVAARDARGHTALVHARRANSAECAELLIQHGCPDEAAAAAAAVVAATTSTATAATTTTAAATATRGCNSNVGNSNAACGRGDAKASTSIV</sequence>
<evidence type="ECO:0000256" key="1">
    <source>
        <dbReference type="ARBA" id="ARBA00005430"/>
    </source>
</evidence>
<keyword evidence="6 17" id="KW-0863">Zinc-finger</keyword>